<dbReference type="Pfam" id="PF00501">
    <property type="entry name" value="AMP-binding"/>
    <property type="match status" value="1"/>
</dbReference>
<evidence type="ECO:0000256" key="7">
    <source>
        <dbReference type="ARBA" id="ARBA00032875"/>
    </source>
</evidence>
<dbReference type="GO" id="GO:0043041">
    <property type="term" value="P:amino acid activation for nonribosomal peptide biosynthetic process"/>
    <property type="evidence" value="ECO:0007669"/>
    <property type="project" value="TreeGrafter"/>
</dbReference>
<gene>
    <name evidence="9" type="ORF">BU058_08555</name>
</gene>
<dbReference type="InterPro" id="IPR020845">
    <property type="entry name" value="AMP-binding_CS"/>
</dbReference>
<dbReference type="FunFam" id="3.40.50.980:FF:000001">
    <property type="entry name" value="Non-ribosomal peptide synthetase"/>
    <property type="match status" value="1"/>
</dbReference>
<dbReference type="Gene3D" id="3.30.559.10">
    <property type="entry name" value="Chloramphenicol acetyltransferase-like domain"/>
    <property type="match status" value="2"/>
</dbReference>
<dbReference type="InterPro" id="IPR036736">
    <property type="entry name" value="ACP-like_sf"/>
</dbReference>
<dbReference type="Pfam" id="PF00550">
    <property type="entry name" value="PP-binding"/>
    <property type="match status" value="1"/>
</dbReference>
<dbReference type="PANTHER" id="PTHR45527">
    <property type="entry name" value="NONRIBOSOMAL PEPTIDE SYNTHETASE"/>
    <property type="match status" value="1"/>
</dbReference>
<dbReference type="PANTHER" id="PTHR45527:SF1">
    <property type="entry name" value="FATTY ACID SYNTHASE"/>
    <property type="match status" value="1"/>
</dbReference>
<dbReference type="InterPro" id="IPR023213">
    <property type="entry name" value="CAT-like_dom_sf"/>
</dbReference>
<dbReference type="GO" id="GO:0031177">
    <property type="term" value="F:phosphopantetheine binding"/>
    <property type="evidence" value="ECO:0007669"/>
    <property type="project" value="InterPro"/>
</dbReference>
<dbReference type="Proteomes" id="UP000241960">
    <property type="component" value="Unassembled WGS sequence"/>
</dbReference>
<dbReference type="Gene3D" id="1.10.1200.10">
    <property type="entry name" value="ACP-like"/>
    <property type="match status" value="1"/>
</dbReference>
<evidence type="ECO:0000256" key="5">
    <source>
        <dbReference type="ARBA" id="ARBA00022553"/>
    </source>
</evidence>
<dbReference type="SUPFAM" id="SSF56801">
    <property type="entry name" value="Acetyl-CoA synthetase-like"/>
    <property type="match status" value="1"/>
</dbReference>
<dbReference type="FunFam" id="3.40.50.12780:FF:000012">
    <property type="entry name" value="Non-ribosomal peptide synthetase"/>
    <property type="match status" value="1"/>
</dbReference>
<dbReference type="GO" id="GO:0008610">
    <property type="term" value="P:lipid biosynthetic process"/>
    <property type="evidence" value="ECO:0007669"/>
    <property type="project" value="UniProtKB-ARBA"/>
</dbReference>
<dbReference type="SUPFAM" id="SSF47336">
    <property type="entry name" value="ACP-like"/>
    <property type="match status" value="1"/>
</dbReference>
<proteinExistence type="inferred from homology"/>
<dbReference type="GO" id="GO:0044550">
    <property type="term" value="P:secondary metabolite biosynthetic process"/>
    <property type="evidence" value="ECO:0007669"/>
    <property type="project" value="TreeGrafter"/>
</dbReference>
<dbReference type="InterPro" id="IPR045851">
    <property type="entry name" value="AMP-bd_C_sf"/>
</dbReference>
<evidence type="ECO:0000313" key="9">
    <source>
        <dbReference type="EMBL" id="PTI75154.1"/>
    </source>
</evidence>
<dbReference type="CDD" id="cd19531">
    <property type="entry name" value="LCL_NRPS-like"/>
    <property type="match status" value="1"/>
</dbReference>
<comment type="similarity">
    <text evidence="2">Belongs to the ATP-dependent AMP-binding enzyme family.</text>
</comment>
<keyword evidence="4" id="KW-0596">Phosphopantetheine</keyword>
<reference evidence="9 10" key="1">
    <citation type="journal article" date="2016" name="Front. Microbiol.">
        <title>Comprehensive Phylogenetic Analysis of Bovine Non-aureus Staphylococci Species Based on Whole-Genome Sequencing.</title>
        <authorList>
            <person name="Naushad S."/>
            <person name="Barkema H.W."/>
            <person name="Luby C."/>
            <person name="Condas L.A."/>
            <person name="Nobrega D.B."/>
            <person name="Carson D.A."/>
            <person name="De Buck J."/>
        </authorList>
    </citation>
    <scope>NUCLEOTIDE SEQUENCE [LARGE SCALE GENOMIC DNA]</scope>
    <source>
        <strain evidence="9 10">SNUC 1231</strain>
    </source>
</reference>
<evidence type="ECO:0000256" key="2">
    <source>
        <dbReference type="ARBA" id="ARBA00006432"/>
    </source>
</evidence>
<dbReference type="InterPro" id="IPR025110">
    <property type="entry name" value="AMP-bd_C"/>
</dbReference>
<evidence type="ECO:0000313" key="10">
    <source>
        <dbReference type="Proteomes" id="UP000241960"/>
    </source>
</evidence>
<dbReference type="Pfam" id="PF00668">
    <property type="entry name" value="Condensation"/>
    <property type="match status" value="2"/>
</dbReference>
<dbReference type="InterPro" id="IPR001242">
    <property type="entry name" value="Condensation_dom"/>
</dbReference>
<dbReference type="SMART" id="SM00823">
    <property type="entry name" value="PKS_PP"/>
    <property type="match status" value="1"/>
</dbReference>
<keyword evidence="6" id="KW-0045">Antibiotic biosynthesis</keyword>
<protein>
    <recommendedName>
        <fullName evidence="3">Putative long chain fatty acid-CoA ligase VraA</fullName>
    </recommendedName>
    <alternativeName>
        <fullName evidence="7">Acyl-CoA synthetase</fullName>
    </alternativeName>
</protein>
<organism evidence="9 10">
    <name type="scientific">Staphylococcus succinus</name>
    <dbReference type="NCBI Taxonomy" id="61015"/>
    <lineage>
        <taxon>Bacteria</taxon>
        <taxon>Bacillati</taxon>
        <taxon>Bacillota</taxon>
        <taxon>Bacilli</taxon>
        <taxon>Bacillales</taxon>
        <taxon>Staphylococcaceae</taxon>
        <taxon>Staphylococcus</taxon>
    </lineage>
</organism>
<evidence type="ECO:0000256" key="4">
    <source>
        <dbReference type="ARBA" id="ARBA00022450"/>
    </source>
</evidence>
<evidence type="ECO:0000256" key="6">
    <source>
        <dbReference type="ARBA" id="ARBA00023194"/>
    </source>
</evidence>
<dbReference type="SUPFAM" id="SSF52777">
    <property type="entry name" value="CoA-dependent acyltransferases"/>
    <property type="match status" value="4"/>
</dbReference>
<dbReference type="InterPro" id="IPR020806">
    <property type="entry name" value="PKS_PP-bd"/>
</dbReference>
<dbReference type="InterPro" id="IPR010071">
    <property type="entry name" value="AA_adenyl_dom"/>
</dbReference>
<dbReference type="Gene3D" id="3.30.559.30">
    <property type="entry name" value="Nonribosomal peptide synthetase, condensation domain"/>
    <property type="match status" value="2"/>
</dbReference>
<evidence type="ECO:0000256" key="1">
    <source>
        <dbReference type="ARBA" id="ARBA00001957"/>
    </source>
</evidence>
<dbReference type="Gene3D" id="2.30.38.10">
    <property type="entry name" value="Luciferase, Domain 3"/>
    <property type="match status" value="1"/>
</dbReference>
<sequence length="1461" mass="167330">MKDYILSEAQREIIQLEEYYENTSINNIAALVTIKDKVKTSDIEKSLNHLIQIHDSYRIKIKKVNTEYKQYIDAFQSKTFDYIDFNANQKGFDQWIHTQVKSNIFNLNSDLFKFVILTLPQGDTGILLLQHHIISDGWSMTIAGNTLCESLIYGNKNENFEYTYLNCIEDEINYKNSGRFVKDKQFWLKKTENLEDNELFENNWMHSAQGDRLNYQLSDDFTQKIINFCERNTLSISNLFSAVMQILKHKKTSSNKNSIGLVLHNRNTQFEKKVTGVYSRVLPIIVEIDKHSSIDTFLRTIKKETFNVLKHRKYANSYILEDSGNAKGLLDFVLSFQNTQHNADFIKRGYSEEWLDSGTTNVPLNLNISNRHGEDNLDIDYDYQIDIVSKKEVMRLHTNIIEILNAILENPMQKISEVEIIAKEERSLVLNDFNDTQLSLNNSATFVERFENQVAKTPEKTAITYEGESLSYQALNARANQLAHHLRNSGVKPNRLVGIMTHRHLEMVIGIYAILKAGAAYVPIDPNYPNDRIDYILEDSRATVLLTDCAIDNAIEFNQTIIDLKDHANASTEPVENLPHVTDVTHLMCVIYTSGTTGKPKGVMMSYRSVMNNLNRRIHRFNISSDDNILFKMPFTFDPSIWELFGWAMVGAQATILPSGEEGNPERITSLIQNSKVTLAVFVPSMFNPFITYIKSTKQAHLLSSLNYVLVGGEAVTAELVNEFNKWIGQTNNTQLINVYGPTETTIDVTNFDCESHVTYEAIPIGQPIANTQAYIMNEDNNLMGINMLGELCIGGVGVTDGYLNRPELTQEKFIDNPFGEGKLYRTGDLAKWQDDGNIAYLGRIDDQVKIRGYRIELGEIESILRQIEDIIDVAVIAKAMADEELAICAYLVSDKVIAFDAIKAELSKQLPNYMVPTYIEQIEQIPVTANGKLDKQQLPDIKIESKSYVAPTNNTEIMLTQVFENILNIERVGIEDNFFDIGGHSLKALGIINEIENETGIRIPVKIIFERPTIEQLAKFIKNSSDMKHVQHIPKATDKPYYAISPIQQHIYILNEIAGKQTTAYNMPGIFNITGNVDIERVQYAFQSLIHRHEALRTRFETIDGSLVQVIEADTQIKIDYEEEPNADIDELLEDFVKPFNLQIAPLFRVKIVKRDDQRYILLFDIHHIISDGASIYNVIREFSQLYQGHKLEEVKLQYKDYSEWINNTDFSKQRTFWLSQFEDTLPILDLPLDRPRPKQQTFEGKTVTVNMPSALKDAMQSLAQTTGSTDYTILLTSLFILLRKYTHQEDIVIGSPVSGRTHKNTEKIIGAFFNRIAMRGYPESHKSFNQLLSEITDLSLKALDNQDYPIEKLKDEVTEKHGLKRSTLHDVTFAFQNINNTILEIDDWEIEEKEVSDTNVKFDLHMMIEGHEDYQLSLKYASELFDATTIEQMLNTFIDILDSVTKDPELKIKEIEEQT</sequence>
<dbReference type="Gene3D" id="3.30.300.30">
    <property type="match status" value="1"/>
</dbReference>
<dbReference type="GO" id="GO:0005829">
    <property type="term" value="C:cytosol"/>
    <property type="evidence" value="ECO:0007669"/>
    <property type="project" value="TreeGrafter"/>
</dbReference>
<keyword evidence="5" id="KW-0597">Phosphoprotein</keyword>
<dbReference type="GO" id="GO:0003824">
    <property type="term" value="F:catalytic activity"/>
    <property type="evidence" value="ECO:0007669"/>
    <property type="project" value="InterPro"/>
</dbReference>
<dbReference type="InterPro" id="IPR000873">
    <property type="entry name" value="AMP-dep_synth/lig_dom"/>
</dbReference>
<dbReference type="NCBIfam" id="TIGR01733">
    <property type="entry name" value="AA-adenyl-dom"/>
    <property type="match status" value="1"/>
</dbReference>
<dbReference type="InterPro" id="IPR009081">
    <property type="entry name" value="PP-bd_ACP"/>
</dbReference>
<dbReference type="FunFam" id="1.10.1200.10:FF:000005">
    <property type="entry name" value="Nonribosomal peptide synthetase 1"/>
    <property type="match status" value="1"/>
</dbReference>
<dbReference type="EMBL" id="PZFQ01000026">
    <property type="protein sequence ID" value="PTI75154.1"/>
    <property type="molecule type" value="Genomic_DNA"/>
</dbReference>
<evidence type="ECO:0000256" key="3">
    <source>
        <dbReference type="ARBA" id="ARBA00017625"/>
    </source>
</evidence>
<dbReference type="InterPro" id="IPR006162">
    <property type="entry name" value="Ppantetheine_attach_site"/>
</dbReference>
<accession>A0A9Q6MUU7</accession>
<dbReference type="Gene3D" id="3.40.50.980">
    <property type="match status" value="2"/>
</dbReference>
<feature type="domain" description="Carrier" evidence="8">
    <location>
        <begin position="951"/>
        <end position="1026"/>
    </location>
</feature>
<name>A0A9Q6MUU7_9STAP</name>
<dbReference type="PROSITE" id="PS00455">
    <property type="entry name" value="AMP_BINDING"/>
    <property type="match status" value="1"/>
</dbReference>
<dbReference type="Pfam" id="PF13193">
    <property type="entry name" value="AMP-binding_C"/>
    <property type="match status" value="1"/>
</dbReference>
<evidence type="ECO:0000259" key="8">
    <source>
        <dbReference type="PROSITE" id="PS50075"/>
    </source>
</evidence>
<dbReference type="RefSeq" id="WP_107545115.1">
    <property type="nucleotide sequence ID" value="NZ_PZFQ01000026.1"/>
</dbReference>
<comment type="cofactor">
    <cofactor evidence="1">
        <name>pantetheine 4'-phosphate</name>
        <dbReference type="ChEBI" id="CHEBI:47942"/>
    </cofactor>
</comment>
<dbReference type="GO" id="GO:0017000">
    <property type="term" value="P:antibiotic biosynthetic process"/>
    <property type="evidence" value="ECO:0007669"/>
    <property type="project" value="UniProtKB-KW"/>
</dbReference>
<dbReference type="PROSITE" id="PS50075">
    <property type="entry name" value="CARRIER"/>
    <property type="match status" value="1"/>
</dbReference>
<dbReference type="PROSITE" id="PS00012">
    <property type="entry name" value="PHOSPHOPANTETHEINE"/>
    <property type="match status" value="1"/>
</dbReference>
<dbReference type="CDD" id="cd05930">
    <property type="entry name" value="A_NRPS"/>
    <property type="match status" value="1"/>
</dbReference>
<comment type="caution">
    <text evidence="9">The sequence shown here is derived from an EMBL/GenBank/DDBJ whole genome shotgun (WGS) entry which is preliminary data.</text>
</comment>